<dbReference type="EMBL" id="FMTP01000001">
    <property type="protein sequence ID" value="SCW29641.1"/>
    <property type="molecule type" value="Genomic_DNA"/>
</dbReference>
<dbReference type="PIRSF" id="PIRSF004638">
    <property type="entry name" value="UCP004638"/>
    <property type="match status" value="1"/>
</dbReference>
<accession>A0A1G4PBL2</accession>
<comment type="function">
    <text evidence="1">Catalyzes the oxidation of protoporphyrinogen IX to protoporphyrin IX.</text>
</comment>
<evidence type="ECO:0000313" key="3">
    <source>
        <dbReference type="EMBL" id="SCW29641.1"/>
    </source>
</evidence>
<protein>
    <recommendedName>
        <fullName evidence="1">Protoporphyrinogen IX oxidase</fullName>
        <ecNumber evidence="1">1.3.99.-</ecNumber>
    </recommendedName>
</protein>
<dbReference type="InterPro" id="IPR005265">
    <property type="entry name" value="HemJ-like"/>
</dbReference>
<proteinExistence type="inferred from homology"/>
<evidence type="ECO:0000256" key="2">
    <source>
        <dbReference type="SAM" id="Phobius"/>
    </source>
</evidence>
<dbReference type="Pfam" id="PF03653">
    <property type="entry name" value="UPF0093"/>
    <property type="match status" value="1"/>
</dbReference>
<dbReference type="STRING" id="177413.SAMN05660859_0440"/>
<keyword evidence="2" id="KW-0812">Transmembrane</keyword>
<feature type="transmembrane region" description="Helical" evidence="2">
    <location>
        <begin position="52"/>
        <end position="75"/>
    </location>
</feature>
<dbReference type="UniPathway" id="UPA00251">
    <property type="reaction ID" value="UER00324"/>
</dbReference>
<evidence type="ECO:0000256" key="1">
    <source>
        <dbReference type="PIRNR" id="PIRNR004638"/>
    </source>
</evidence>
<dbReference type="GO" id="GO:0046872">
    <property type="term" value="F:metal ion binding"/>
    <property type="evidence" value="ECO:0007669"/>
    <property type="project" value="UniProtKB-UniRule"/>
</dbReference>
<dbReference type="GO" id="GO:0005886">
    <property type="term" value="C:plasma membrane"/>
    <property type="evidence" value="ECO:0007669"/>
    <property type="project" value="UniProtKB-UniRule"/>
</dbReference>
<keyword evidence="1 2" id="KW-0472">Membrane</keyword>
<keyword evidence="1" id="KW-0349">Heme</keyword>
<gene>
    <name evidence="3" type="ORF">SAMN05660859_0440</name>
</gene>
<comment type="similarity">
    <text evidence="1">Belongs to the HemJ family.</text>
</comment>
<feature type="transmembrane region" description="Helical" evidence="2">
    <location>
        <begin position="6"/>
        <end position="31"/>
    </location>
</feature>
<keyword evidence="1" id="KW-1003">Cell membrane</keyword>
<dbReference type="RefSeq" id="WP_091435731.1">
    <property type="nucleotide sequence ID" value="NZ_FMTP01000001.1"/>
</dbReference>
<dbReference type="EC" id="1.3.99.-" evidence="1"/>
<evidence type="ECO:0000313" key="4">
    <source>
        <dbReference type="Proteomes" id="UP000198889"/>
    </source>
</evidence>
<dbReference type="GO" id="GO:0070818">
    <property type="term" value="F:protoporphyrinogen oxidase activity"/>
    <property type="evidence" value="ECO:0007669"/>
    <property type="project" value="UniProtKB-UniRule"/>
</dbReference>
<keyword evidence="1" id="KW-0479">Metal-binding</keyword>
<keyword evidence="1" id="KW-0408">Iron</keyword>
<dbReference type="AlphaFoldDB" id="A0A1G4PBL2"/>
<feature type="transmembrane region" description="Helical" evidence="2">
    <location>
        <begin position="119"/>
        <end position="137"/>
    </location>
</feature>
<feature type="transmembrane region" description="Helical" evidence="2">
    <location>
        <begin position="81"/>
        <end position="99"/>
    </location>
</feature>
<keyword evidence="4" id="KW-1185">Reference proteome</keyword>
<organism evidence="3 4">
    <name type="scientific">Ancylobacter rudongensis</name>
    <dbReference type="NCBI Taxonomy" id="177413"/>
    <lineage>
        <taxon>Bacteria</taxon>
        <taxon>Pseudomonadati</taxon>
        <taxon>Pseudomonadota</taxon>
        <taxon>Alphaproteobacteria</taxon>
        <taxon>Hyphomicrobiales</taxon>
        <taxon>Xanthobacteraceae</taxon>
        <taxon>Ancylobacter</taxon>
    </lineage>
</organism>
<sequence>MIALLKAVHIAALSLWCAGLVAMPIVLQVYGRREEVRTQAGFSEFRLLMHAAYTRIVTPAAIIAIAAGTGLIFAVGLTQPWLVAKLVAVVGMVLAHAWLGHLTVEASEGRGTYQMPHALLALPASLLCMGAVLYLVLAKPDLQPLIDALPQALTTPQDRSLPAALVPI</sequence>
<comment type="cofactor">
    <cofactor evidence="1">
        <name>heme b</name>
        <dbReference type="ChEBI" id="CHEBI:60344"/>
    </cofactor>
    <text evidence="1">Binds 1 heme b (iron(II)-protoporphyrin IX) group per subunit.</text>
</comment>
<name>A0A1G4PBL2_9HYPH</name>
<reference evidence="4" key="1">
    <citation type="submission" date="2016-10" db="EMBL/GenBank/DDBJ databases">
        <authorList>
            <person name="Varghese N."/>
            <person name="Submissions S."/>
        </authorList>
    </citation>
    <scope>NUCLEOTIDE SEQUENCE [LARGE SCALE GENOMIC DNA]</scope>
    <source>
        <strain evidence="4">CGMCC 1.1761</strain>
    </source>
</reference>
<keyword evidence="2" id="KW-1133">Transmembrane helix</keyword>
<comment type="pathway">
    <text evidence="1">Porphyrin-containing compound metabolism; protoporphyrin-IX biosynthesis; protoporphyrin-IX from protoporphyrinogen-IX: step 1/1.</text>
</comment>
<dbReference type="Proteomes" id="UP000198889">
    <property type="component" value="Unassembled WGS sequence"/>
</dbReference>
<comment type="catalytic activity">
    <reaction evidence="1">
        <text>protoporphyrinogen IX + 3 A = protoporphyrin IX + 3 AH2</text>
        <dbReference type="Rhea" id="RHEA:62000"/>
        <dbReference type="ChEBI" id="CHEBI:13193"/>
        <dbReference type="ChEBI" id="CHEBI:17499"/>
        <dbReference type="ChEBI" id="CHEBI:57306"/>
        <dbReference type="ChEBI" id="CHEBI:57307"/>
    </reaction>
</comment>
<dbReference type="GO" id="GO:0006782">
    <property type="term" value="P:protoporphyrinogen IX biosynthetic process"/>
    <property type="evidence" value="ECO:0007669"/>
    <property type="project" value="UniProtKB-UniRule"/>
</dbReference>